<keyword evidence="4" id="KW-1185">Reference proteome</keyword>
<dbReference type="PANTHER" id="PTHR43762">
    <property type="entry name" value="L-GULONOLACTONE OXIDASE"/>
    <property type="match status" value="1"/>
</dbReference>
<evidence type="ECO:0000313" key="4">
    <source>
        <dbReference type="Proteomes" id="UP000325827"/>
    </source>
</evidence>
<dbReference type="InterPro" id="IPR016167">
    <property type="entry name" value="FAD-bd_PCMH_sub1"/>
</dbReference>
<dbReference type="GO" id="GO:0016020">
    <property type="term" value="C:membrane"/>
    <property type="evidence" value="ECO:0007669"/>
    <property type="project" value="InterPro"/>
</dbReference>
<dbReference type="EMBL" id="VYSA01000002">
    <property type="protein sequence ID" value="KAA9108132.1"/>
    <property type="molecule type" value="Genomic_DNA"/>
</dbReference>
<dbReference type="InterPro" id="IPR016171">
    <property type="entry name" value="Vanillyl_alc_oxidase_C-sub2"/>
</dbReference>
<dbReference type="InterPro" id="IPR036318">
    <property type="entry name" value="FAD-bd_PCMH-like_sf"/>
</dbReference>
<feature type="domain" description="FAD-binding PCMH-type" evidence="2">
    <location>
        <begin position="9"/>
        <end position="177"/>
    </location>
</feature>
<dbReference type="InterPro" id="IPR006094">
    <property type="entry name" value="Oxid_FAD_bind_N"/>
</dbReference>
<dbReference type="PROSITE" id="PS51387">
    <property type="entry name" value="FAD_PCMH"/>
    <property type="match status" value="1"/>
</dbReference>
<dbReference type="InterPro" id="IPR010031">
    <property type="entry name" value="FAD_lactone_oxidase-like"/>
</dbReference>
<dbReference type="InterPro" id="IPR007173">
    <property type="entry name" value="ALO_C"/>
</dbReference>
<organism evidence="3 4">
    <name type="scientific">Microbacterium rhizomatis</name>
    <dbReference type="NCBI Taxonomy" id="1631477"/>
    <lineage>
        <taxon>Bacteria</taxon>
        <taxon>Bacillati</taxon>
        <taxon>Actinomycetota</taxon>
        <taxon>Actinomycetes</taxon>
        <taxon>Micrococcales</taxon>
        <taxon>Microbacteriaceae</taxon>
        <taxon>Microbacterium</taxon>
    </lineage>
</organism>
<evidence type="ECO:0000259" key="2">
    <source>
        <dbReference type="PROSITE" id="PS51387"/>
    </source>
</evidence>
<dbReference type="GO" id="GO:0003885">
    <property type="term" value="F:D-arabinono-1,4-lactone oxidase activity"/>
    <property type="evidence" value="ECO:0007669"/>
    <property type="project" value="InterPro"/>
</dbReference>
<dbReference type="Pfam" id="PF04030">
    <property type="entry name" value="ALO"/>
    <property type="match status" value="1"/>
</dbReference>
<dbReference type="SUPFAM" id="SSF56176">
    <property type="entry name" value="FAD-binding/transporter-associated domain-like"/>
    <property type="match status" value="1"/>
</dbReference>
<dbReference type="InterPro" id="IPR016166">
    <property type="entry name" value="FAD-bd_PCMH"/>
</dbReference>
<proteinExistence type="predicted"/>
<dbReference type="Proteomes" id="UP000325827">
    <property type="component" value="Unassembled WGS sequence"/>
</dbReference>
<protein>
    <submittedName>
        <fullName evidence="3">FAD-binding protein</fullName>
    </submittedName>
</protein>
<dbReference type="PIRSF" id="PIRSF000136">
    <property type="entry name" value="LGO_GLO"/>
    <property type="match status" value="1"/>
</dbReference>
<dbReference type="OrthoDB" id="9800184at2"/>
<dbReference type="AlphaFoldDB" id="A0A5J5J0G3"/>
<evidence type="ECO:0000256" key="1">
    <source>
        <dbReference type="ARBA" id="ARBA00023002"/>
    </source>
</evidence>
<dbReference type="GO" id="GO:0080049">
    <property type="term" value="F:L-gulono-1,4-lactone dehydrogenase activity"/>
    <property type="evidence" value="ECO:0007669"/>
    <property type="project" value="TreeGrafter"/>
</dbReference>
<accession>A0A5J5J0G3</accession>
<dbReference type="Pfam" id="PF01565">
    <property type="entry name" value="FAD_binding_4"/>
    <property type="match status" value="1"/>
</dbReference>
<dbReference type="Gene3D" id="3.30.70.2520">
    <property type="match status" value="1"/>
</dbReference>
<evidence type="ECO:0000313" key="3">
    <source>
        <dbReference type="EMBL" id="KAA9108132.1"/>
    </source>
</evidence>
<name>A0A5J5J0G3_9MICO</name>
<sequence length="423" mass="45739">MSRNWAGTYEYTAPRIVAASTVDEVRSAVAAAVASGGRVHALGTRHSFTDLPDTNGTLIDLAGLEGGLALDEEARTVTVAAGTRYGVLALWLEERGWALHNLGSLPHISVGGATATGTHGSGDGNGVLSTAVAAFRYVGADGEVHDVRRGDPDFAALVVGLGAFGIVVSLTLDLQPSFRVRQDIYRGLQWDALLDRFDEVTGAGYSVSVFTRWEDDEVGHVWVKTRLDTDDDPVPDDLAGSVRDQVVGEALTPVLDTNVTEQGGVPGPWLLRLPHFRLEAQPSYGDEIQTEYFVPREQGPEALRAVKALAASVQPYLLVTELRTAAADELWLSGAYQRDFLAIHFTWMRDAEGVGSVIPLIEAALEPFGARPHWGKFHGFRAAEMERVHPRLADARAVYERLDPDGCFTNAHLERVGVRAPRG</sequence>
<dbReference type="GO" id="GO:0071949">
    <property type="term" value="F:FAD binding"/>
    <property type="evidence" value="ECO:0007669"/>
    <property type="project" value="InterPro"/>
</dbReference>
<dbReference type="Gene3D" id="3.30.43.10">
    <property type="entry name" value="Uridine Diphospho-n-acetylenolpyruvylglucosamine Reductase, domain 2"/>
    <property type="match status" value="1"/>
</dbReference>
<dbReference type="InterPro" id="IPR016169">
    <property type="entry name" value="FAD-bd_PCMH_sub2"/>
</dbReference>
<keyword evidence="1" id="KW-0560">Oxidoreductase</keyword>
<dbReference type="Gene3D" id="3.30.70.2530">
    <property type="match status" value="1"/>
</dbReference>
<comment type="caution">
    <text evidence="3">The sequence shown here is derived from an EMBL/GenBank/DDBJ whole genome shotgun (WGS) entry which is preliminary data.</text>
</comment>
<dbReference type="Gene3D" id="1.10.45.10">
    <property type="entry name" value="Vanillyl-alcohol Oxidase, Chain A, domain 4"/>
    <property type="match status" value="1"/>
</dbReference>
<dbReference type="RefSeq" id="WP_150449164.1">
    <property type="nucleotide sequence ID" value="NZ_VYSA01000002.1"/>
</dbReference>
<dbReference type="PANTHER" id="PTHR43762:SF1">
    <property type="entry name" value="D-ARABINONO-1,4-LACTONE OXIDASE"/>
    <property type="match status" value="1"/>
</dbReference>
<dbReference type="Gene3D" id="3.30.465.10">
    <property type="match status" value="1"/>
</dbReference>
<gene>
    <name evidence="3" type="ORF">F6B43_12050</name>
</gene>
<reference evidence="4" key="1">
    <citation type="submission" date="2019-09" db="EMBL/GenBank/DDBJ databases">
        <title>Mumia zhuanghuii sp. nov. isolated from the intestinal contents of plateau pika (Ochotona curzoniae) in the Qinghai-Tibet plateau of China.</title>
        <authorList>
            <person name="Tian Z."/>
        </authorList>
    </citation>
    <scope>NUCLEOTIDE SEQUENCE [LARGE SCALE GENOMIC DNA]</scope>
    <source>
        <strain evidence="4">JCM 30598</strain>
    </source>
</reference>